<evidence type="ECO:0000313" key="3">
    <source>
        <dbReference type="EMBL" id="KAL2455310.1"/>
    </source>
</evidence>
<evidence type="ECO:0000313" key="4">
    <source>
        <dbReference type="Proteomes" id="UP001604277"/>
    </source>
</evidence>
<keyword evidence="4" id="KW-1185">Reference proteome</keyword>
<dbReference type="EMBL" id="JBFOLJ010000122">
    <property type="protein sequence ID" value="KAL2455310.1"/>
    <property type="molecule type" value="Genomic_DNA"/>
</dbReference>
<evidence type="ECO:0000256" key="1">
    <source>
        <dbReference type="SAM" id="MobiDB-lite"/>
    </source>
</evidence>
<protein>
    <submittedName>
        <fullName evidence="3">Uncharacterized protein</fullName>
    </submittedName>
</protein>
<comment type="caution">
    <text evidence="3">The sequence shown here is derived from an EMBL/GenBank/DDBJ whole genome shotgun (WGS) entry which is preliminary data.</text>
</comment>
<proteinExistence type="predicted"/>
<accession>A0ABD1NUM3</accession>
<evidence type="ECO:0000256" key="2">
    <source>
        <dbReference type="SAM" id="SignalP"/>
    </source>
</evidence>
<keyword evidence="2" id="KW-0732">Signal</keyword>
<feature type="region of interest" description="Disordered" evidence="1">
    <location>
        <begin position="223"/>
        <end position="245"/>
    </location>
</feature>
<sequence length="245" mass="25787">MAAPKWFCIAIMAVLLSLAVCTAHRNLPGTQADNPKLKTHPIWGIDAPDFDLNRHNTNFGGGVGGGGGFTDSGCGDCRCGVPNEGGGGGCGSGDGCDINPPQFTIPGFPNFPGFPIPVFTIPGFPPLNEPYQCCPSNCGYSPDCPRFTLHLTHNKPNAGGSKFPIPGFRPIPGTPHIPGIFPPPNGPYQCRPSSCAYDPHDCPGFTMYLNHNKPNVGVPMHNNEGEHDATHPDMSTIDAMAPVKG</sequence>
<feature type="chain" id="PRO_5044759090" evidence="2">
    <location>
        <begin position="24"/>
        <end position="245"/>
    </location>
</feature>
<dbReference type="AlphaFoldDB" id="A0ABD1NUM3"/>
<gene>
    <name evidence="3" type="ORF">Fot_57634</name>
</gene>
<reference evidence="4" key="1">
    <citation type="submission" date="2024-07" db="EMBL/GenBank/DDBJ databases">
        <title>Two chromosome-level genome assemblies of Korean endemic species Abeliophyllum distichum and Forsythia ovata (Oleaceae).</title>
        <authorList>
            <person name="Jang H."/>
        </authorList>
    </citation>
    <scope>NUCLEOTIDE SEQUENCE [LARGE SCALE GENOMIC DNA]</scope>
</reference>
<name>A0ABD1NUM3_9LAMI</name>
<dbReference type="Proteomes" id="UP001604277">
    <property type="component" value="Unassembled WGS sequence"/>
</dbReference>
<organism evidence="3 4">
    <name type="scientific">Forsythia ovata</name>
    <dbReference type="NCBI Taxonomy" id="205694"/>
    <lineage>
        <taxon>Eukaryota</taxon>
        <taxon>Viridiplantae</taxon>
        <taxon>Streptophyta</taxon>
        <taxon>Embryophyta</taxon>
        <taxon>Tracheophyta</taxon>
        <taxon>Spermatophyta</taxon>
        <taxon>Magnoliopsida</taxon>
        <taxon>eudicotyledons</taxon>
        <taxon>Gunneridae</taxon>
        <taxon>Pentapetalae</taxon>
        <taxon>asterids</taxon>
        <taxon>lamiids</taxon>
        <taxon>Lamiales</taxon>
        <taxon>Oleaceae</taxon>
        <taxon>Forsythieae</taxon>
        <taxon>Forsythia</taxon>
    </lineage>
</organism>
<feature type="signal peptide" evidence="2">
    <location>
        <begin position="1"/>
        <end position="23"/>
    </location>
</feature>